<evidence type="ECO:0000313" key="2">
    <source>
        <dbReference type="EMBL" id="MBM7125704.1"/>
    </source>
</evidence>
<evidence type="ECO:0000256" key="1">
    <source>
        <dbReference type="SAM" id="Phobius"/>
    </source>
</evidence>
<keyword evidence="1" id="KW-0812">Transmembrane</keyword>
<dbReference type="RefSeq" id="WP_204681343.1">
    <property type="nucleotide sequence ID" value="NZ_BSNR01000001.1"/>
</dbReference>
<keyword evidence="3" id="KW-1185">Reference proteome</keyword>
<dbReference type="EMBL" id="JADIKE010000035">
    <property type="protein sequence ID" value="MBM7125704.1"/>
    <property type="molecule type" value="Genomic_DNA"/>
</dbReference>
<organism evidence="2 3">
    <name type="scientific">Dyella flava</name>
    <dbReference type="NCBI Taxonomy" id="1920170"/>
    <lineage>
        <taxon>Bacteria</taxon>
        <taxon>Pseudomonadati</taxon>
        <taxon>Pseudomonadota</taxon>
        <taxon>Gammaproteobacteria</taxon>
        <taxon>Lysobacterales</taxon>
        <taxon>Rhodanobacteraceae</taxon>
        <taxon>Dyella</taxon>
    </lineage>
</organism>
<proteinExistence type="predicted"/>
<feature type="transmembrane region" description="Helical" evidence="1">
    <location>
        <begin position="107"/>
        <end position="126"/>
    </location>
</feature>
<protein>
    <submittedName>
        <fullName evidence="2">Uncharacterized protein</fullName>
    </submittedName>
</protein>
<evidence type="ECO:0000313" key="3">
    <source>
        <dbReference type="Proteomes" id="UP001430149"/>
    </source>
</evidence>
<keyword evidence="1" id="KW-1133">Transmembrane helix</keyword>
<dbReference type="Proteomes" id="UP001430149">
    <property type="component" value="Unassembled WGS sequence"/>
</dbReference>
<comment type="caution">
    <text evidence="2">The sequence shown here is derived from an EMBL/GenBank/DDBJ whole genome shotgun (WGS) entry which is preliminary data.</text>
</comment>
<feature type="transmembrane region" description="Helical" evidence="1">
    <location>
        <begin position="133"/>
        <end position="154"/>
    </location>
</feature>
<name>A0ABS2K489_9GAMM</name>
<keyword evidence="1" id="KW-0472">Membrane</keyword>
<sequence>MRILVAAIFGGIVMFCWGAVAHMALGLGNQGIHQPAHEDAVLGSLHEGLGEQAGVYLLPSLDPHQWNDPAAKAAYQQKAVALPYALVVYLPQGEDMTKMGRQLPRQWASDTLASLALAFLMGLSTFGFAKRMAIAVAAPVFAWLSVLVPYWNWYRFPADFTWAALIEQVIGWLLAGAVMAWWLGRGRGQRKSA</sequence>
<accession>A0ABS2K489</accession>
<gene>
    <name evidence="2" type="ORF">ISP19_09965</name>
</gene>
<reference evidence="2" key="1">
    <citation type="submission" date="2020-10" db="EMBL/GenBank/DDBJ databases">
        <title>Phylogeny of dyella-like bacteria.</title>
        <authorList>
            <person name="Fu J."/>
        </authorList>
    </citation>
    <scope>NUCLEOTIDE SEQUENCE</scope>
    <source>
        <strain evidence="2">DHOC52</strain>
    </source>
</reference>
<feature type="transmembrane region" description="Helical" evidence="1">
    <location>
        <begin position="160"/>
        <end position="183"/>
    </location>
</feature>